<dbReference type="Pfam" id="PF09807">
    <property type="entry name" value="ELP6"/>
    <property type="match status" value="1"/>
</dbReference>
<dbReference type="GO" id="GO:0002098">
    <property type="term" value="P:tRNA wobble uridine modification"/>
    <property type="evidence" value="ECO:0007669"/>
    <property type="project" value="InterPro"/>
</dbReference>
<dbReference type="Gene3D" id="3.40.50.300">
    <property type="entry name" value="P-loop containing nucleotide triphosphate hydrolases"/>
    <property type="match status" value="1"/>
</dbReference>
<dbReference type="UniPathway" id="UPA00988"/>
<dbReference type="AlphaFoldDB" id="A0A2N9E2W2"/>
<comment type="similarity">
    <text evidence="2">Belongs to the ELP6 family.</text>
</comment>
<dbReference type="InterPro" id="IPR018627">
    <property type="entry name" value="ELP6"/>
</dbReference>
<evidence type="ECO:0000256" key="2">
    <source>
        <dbReference type="ARBA" id="ARBA00008837"/>
    </source>
</evidence>
<dbReference type="EMBL" id="OIVN01000047">
    <property type="protein sequence ID" value="SPC73247.1"/>
    <property type="molecule type" value="Genomic_DNA"/>
</dbReference>
<evidence type="ECO:0008006" key="4">
    <source>
        <dbReference type="Google" id="ProtNLM"/>
    </source>
</evidence>
<reference evidence="3" key="1">
    <citation type="submission" date="2018-02" db="EMBL/GenBank/DDBJ databases">
        <authorList>
            <person name="Cohen D.B."/>
            <person name="Kent A.D."/>
        </authorList>
    </citation>
    <scope>NUCLEOTIDE SEQUENCE</scope>
</reference>
<dbReference type="InterPro" id="IPR027417">
    <property type="entry name" value="P-loop_NTPase"/>
</dbReference>
<gene>
    <name evidence="3" type="ORF">FSB_LOCUS1129</name>
</gene>
<evidence type="ECO:0000256" key="1">
    <source>
        <dbReference type="ARBA" id="ARBA00005043"/>
    </source>
</evidence>
<dbReference type="PANTHER" id="PTHR16184">
    <property type="entry name" value="ELONGATOR COMPLEX PROTEIN 6"/>
    <property type="match status" value="1"/>
</dbReference>
<dbReference type="PANTHER" id="PTHR16184:SF6">
    <property type="entry name" value="ELONGATOR COMPLEX PROTEIN 6"/>
    <property type="match status" value="1"/>
</dbReference>
<evidence type="ECO:0000313" key="3">
    <source>
        <dbReference type="EMBL" id="SPC73247.1"/>
    </source>
</evidence>
<comment type="pathway">
    <text evidence="1">tRNA modification; 5-methoxycarbonylmethyl-2-thiouridine-tRNA biosynthesis.</text>
</comment>
<dbReference type="GO" id="GO:0033588">
    <property type="term" value="C:elongator holoenzyme complex"/>
    <property type="evidence" value="ECO:0007669"/>
    <property type="project" value="InterPro"/>
</dbReference>
<accession>A0A2N9E2W2</accession>
<dbReference type="CDD" id="cd19495">
    <property type="entry name" value="Elp6"/>
    <property type="match status" value="1"/>
</dbReference>
<organism evidence="3">
    <name type="scientific">Fagus sylvatica</name>
    <name type="common">Beechnut</name>
    <dbReference type="NCBI Taxonomy" id="28930"/>
    <lineage>
        <taxon>Eukaryota</taxon>
        <taxon>Viridiplantae</taxon>
        <taxon>Streptophyta</taxon>
        <taxon>Embryophyta</taxon>
        <taxon>Tracheophyta</taxon>
        <taxon>Spermatophyta</taxon>
        <taxon>Magnoliopsida</taxon>
        <taxon>eudicotyledons</taxon>
        <taxon>Gunneridae</taxon>
        <taxon>Pentapetalae</taxon>
        <taxon>rosids</taxon>
        <taxon>fabids</taxon>
        <taxon>Fagales</taxon>
        <taxon>Fagaceae</taxon>
        <taxon>Fagus</taxon>
    </lineage>
</organism>
<name>A0A2N9E2W2_FAGSY</name>
<dbReference type="FunFam" id="3.40.50.300:FF:002160">
    <property type="entry name" value="Elongator complex protein 6"/>
    <property type="match status" value="1"/>
</dbReference>
<protein>
    <recommendedName>
        <fullName evidence="4">Elongator complex protein 6</fullName>
    </recommendedName>
</protein>
<proteinExistence type="inferred from homology"/>
<sequence>MDHRASNLLDEALGFADETTTPWPLRGRVVLVEDQVETSGAFVLHHLLKRALSPHSSNDVVVFLALSQPFSHYDRVLRKLGCNLTAQRENNRLFFLDMLMSEFPDGDEGKPNKDGLVALYGKIEKVVSASYQENKKCITIVIDDFSLMEVAANGSSNYVLDFLRYCHTLTSAFGCSLVVLNHEDIYSSTERPALILQMEYLADILIKAEPLATGLATDVHGQLTVLNKEIWDGQGSSKNKICNFQFRVKENSVEYFYPGSRS</sequence>